<proteinExistence type="predicted"/>
<feature type="region of interest" description="Disordered" evidence="1">
    <location>
        <begin position="144"/>
        <end position="204"/>
    </location>
</feature>
<feature type="compositionally biased region" description="Basic residues" evidence="1">
    <location>
        <begin position="184"/>
        <end position="204"/>
    </location>
</feature>
<feature type="compositionally biased region" description="Polar residues" evidence="1">
    <location>
        <begin position="144"/>
        <end position="161"/>
    </location>
</feature>
<keyword evidence="3" id="KW-1185">Reference proteome</keyword>
<evidence type="ECO:0000313" key="2">
    <source>
        <dbReference type="EMBL" id="VDP37651.1"/>
    </source>
</evidence>
<sequence>MHRVGRTARAGRLGCALTLLTQYSVTFFLKEIESHLISAGGLGHERIPALVEPNSSVDKQLEKAIEELNIGVKEASLRANQAVESMRKRVKSKGVTVFTAVDDLPTPNINEIATKPGLKRTSWASEAPASKKQEISEVMNAMSTVPGKQTNENDYMSTSINKQKKRRNISNTKEKSHINSNNSKKNKSRTSKPGKPFKKHGKHK</sequence>
<dbReference type="AlphaFoldDB" id="A0A183NYD6"/>
<name>A0A183NYD6_9TREM</name>
<organism evidence="2 3">
    <name type="scientific">Schistosoma mattheei</name>
    <dbReference type="NCBI Taxonomy" id="31246"/>
    <lineage>
        <taxon>Eukaryota</taxon>
        <taxon>Metazoa</taxon>
        <taxon>Spiralia</taxon>
        <taxon>Lophotrochozoa</taxon>
        <taxon>Platyhelminthes</taxon>
        <taxon>Trematoda</taxon>
        <taxon>Digenea</taxon>
        <taxon>Strigeidida</taxon>
        <taxon>Schistosomatoidea</taxon>
        <taxon>Schistosomatidae</taxon>
        <taxon>Schistosoma</taxon>
    </lineage>
</organism>
<dbReference type="STRING" id="31246.A0A183NYD6"/>
<gene>
    <name evidence="2" type="ORF">SMTD_LOCUS7122</name>
</gene>
<dbReference type="InterPro" id="IPR027417">
    <property type="entry name" value="P-loop_NTPase"/>
</dbReference>
<dbReference type="EMBL" id="UZAL01028006">
    <property type="protein sequence ID" value="VDP37651.1"/>
    <property type="molecule type" value="Genomic_DNA"/>
</dbReference>
<accession>A0A183NYD6</accession>
<dbReference type="Gene3D" id="3.40.50.300">
    <property type="entry name" value="P-loop containing nucleotide triphosphate hydrolases"/>
    <property type="match status" value="1"/>
</dbReference>
<evidence type="ECO:0000313" key="3">
    <source>
        <dbReference type="Proteomes" id="UP000269396"/>
    </source>
</evidence>
<reference evidence="2 3" key="1">
    <citation type="submission" date="2018-11" db="EMBL/GenBank/DDBJ databases">
        <authorList>
            <consortium name="Pathogen Informatics"/>
        </authorList>
    </citation>
    <scope>NUCLEOTIDE SEQUENCE [LARGE SCALE GENOMIC DNA]</scope>
    <source>
        <strain>Denwood</strain>
        <strain evidence="3">Zambia</strain>
    </source>
</reference>
<dbReference type="Proteomes" id="UP000269396">
    <property type="component" value="Unassembled WGS sequence"/>
</dbReference>
<protein>
    <submittedName>
        <fullName evidence="2">Uncharacterized protein</fullName>
    </submittedName>
</protein>
<evidence type="ECO:0000256" key="1">
    <source>
        <dbReference type="SAM" id="MobiDB-lite"/>
    </source>
</evidence>